<dbReference type="InterPro" id="IPR058432">
    <property type="entry name" value="DUF8119"/>
</dbReference>
<protein>
    <recommendedName>
        <fullName evidence="2">DUF8119 domain-containing protein</fullName>
    </recommendedName>
</protein>
<keyword evidence="1" id="KW-1133">Transmembrane helix</keyword>
<keyword evidence="1" id="KW-0812">Transmembrane</keyword>
<proteinExistence type="predicted"/>
<keyword evidence="1" id="KW-0472">Membrane</keyword>
<dbReference type="Proteomes" id="UP000318864">
    <property type="component" value="Unassembled WGS sequence"/>
</dbReference>
<dbReference type="EMBL" id="RBZW01000076">
    <property type="protein sequence ID" value="THE62966.1"/>
    <property type="molecule type" value="Genomic_DNA"/>
</dbReference>
<feature type="domain" description="DUF8119" evidence="2">
    <location>
        <begin position="1"/>
        <end position="71"/>
    </location>
</feature>
<reference evidence="3 4" key="1">
    <citation type="submission" date="2018-10" db="EMBL/GenBank/DDBJ databases">
        <title>Natronolimnobius sp. XQ-INN 246 isolated from Inner Mongolia Autonomous Region of China.</title>
        <authorList>
            <person name="Xue Q."/>
        </authorList>
    </citation>
    <scope>NUCLEOTIDE SEQUENCE [LARGE SCALE GENOMIC DNA]</scope>
    <source>
        <strain evidence="3 4">XQ-INN 246</strain>
    </source>
</reference>
<gene>
    <name evidence="3" type="ORF">D8Y22_21185</name>
</gene>
<dbReference type="OrthoDB" id="198557at2157"/>
<dbReference type="AlphaFoldDB" id="A0A4S3TGH0"/>
<feature type="transmembrane region" description="Helical" evidence="1">
    <location>
        <begin position="46"/>
        <end position="66"/>
    </location>
</feature>
<name>A0A4S3TGH0_9EURY</name>
<dbReference type="Pfam" id="PF26436">
    <property type="entry name" value="DUF8119"/>
    <property type="match status" value="1"/>
</dbReference>
<dbReference type="RefSeq" id="WP_141466601.1">
    <property type="nucleotide sequence ID" value="NZ_RBZW01000076.1"/>
</dbReference>
<feature type="transmembrane region" description="Helical" evidence="1">
    <location>
        <begin position="20"/>
        <end position="40"/>
    </location>
</feature>
<keyword evidence="4" id="KW-1185">Reference proteome</keyword>
<evidence type="ECO:0000313" key="3">
    <source>
        <dbReference type="EMBL" id="THE62966.1"/>
    </source>
</evidence>
<evidence type="ECO:0000256" key="1">
    <source>
        <dbReference type="SAM" id="Phobius"/>
    </source>
</evidence>
<comment type="caution">
    <text evidence="3">The sequence shown here is derived from an EMBL/GenBank/DDBJ whole genome shotgun (WGS) entry which is preliminary data.</text>
</comment>
<evidence type="ECO:0000259" key="2">
    <source>
        <dbReference type="Pfam" id="PF26436"/>
    </source>
</evidence>
<evidence type="ECO:0000313" key="4">
    <source>
        <dbReference type="Proteomes" id="UP000318864"/>
    </source>
</evidence>
<accession>A0A4S3TGH0</accession>
<sequence length="72" mass="8405">MSLTDRLREHVRDNRGGMLYDLMFAVVWVGLVSFLFDVVFTDAPRWAFYMFMLAGIPAYFGFFISLEIAKNQ</sequence>
<organism evidence="3 4">
    <name type="scientific">Salinadaptatus halalkaliphilus</name>
    <dbReference type="NCBI Taxonomy" id="2419781"/>
    <lineage>
        <taxon>Archaea</taxon>
        <taxon>Methanobacteriati</taxon>
        <taxon>Methanobacteriota</taxon>
        <taxon>Stenosarchaea group</taxon>
        <taxon>Halobacteria</taxon>
        <taxon>Halobacteriales</taxon>
        <taxon>Natrialbaceae</taxon>
        <taxon>Salinadaptatus</taxon>
    </lineage>
</organism>